<reference evidence="2" key="1">
    <citation type="journal article" date="2022" name="Int. J. Mol. Sci.">
        <title>Draft Genome of Tanacetum Coccineum: Genomic Comparison of Closely Related Tanacetum-Family Plants.</title>
        <authorList>
            <person name="Yamashiro T."/>
            <person name="Shiraishi A."/>
            <person name="Nakayama K."/>
            <person name="Satake H."/>
        </authorList>
    </citation>
    <scope>NUCLEOTIDE SEQUENCE</scope>
</reference>
<reference evidence="2" key="2">
    <citation type="submission" date="2022-01" db="EMBL/GenBank/DDBJ databases">
        <authorList>
            <person name="Yamashiro T."/>
            <person name="Shiraishi A."/>
            <person name="Satake H."/>
            <person name="Nakayama K."/>
        </authorList>
    </citation>
    <scope>NUCLEOTIDE SEQUENCE</scope>
</reference>
<organism evidence="2 3">
    <name type="scientific">Tanacetum coccineum</name>
    <dbReference type="NCBI Taxonomy" id="301880"/>
    <lineage>
        <taxon>Eukaryota</taxon>
        <taxon>Viridiplantae</taxon>
        <taxon>Streptophyta</taxon>
        <taxon>Embryophyta</taxon>
        <taxon>Tracheophyta</taxon>
        <taxon>Spermatophyta</taxon>
        <taxon>Magnoliopsida</taxon>
        <taxon>eudicotyledons</taxon>
        <taxon>Gunneridae</taxon>
        <taxon>Pentapetalae</taxon>
        <taxon>asterids</taxon>
        <taxon>campanulids</taxon>
        <taxon>Asterales</taxon>
        <taxon>Asteraceae</taxon>
        <taxon>Asteroideae</taxon>
        <taxon>Anthemideae</taxon>
        <taxon>Anthemidinae</taxon>
        <taxon>Tanacetum</taxon>
    </lineage>
</organism>
<keyword evidence="3" id="KW-1185">Reference proteome</keyword>
<dbReference type="Proteomes" id="UP001151760">
    <property type="component" value="Unassembled WGS sequence"/>
</dbReference>
<proteinExistence type="predicted"/>
<accession>A0ABQ5FMS9</accession>
<evidence type="ECO:0000256" key="1">
    <source>
        <dbReference type="SAM" id="MobiDB-lite"/>
    </source>
</evidence>
<dbReference type="EMBL" id="BQNB010017530">
    <property type="protein sequence ID" value="GJT64279.1"/>
    <property type="molecule type" value="Genomic_DNA"/>
</dbReference>
<comment type="caution">
    <text evidence="2">The sequence shown here is derived from an EMBL/GenBank/DDBJ whole genome shotgun (WGS) entry which is preliminary data.</text>
</comment>
<protein>
    <submittedName>
        <fullName evidence="2">Uncharacterized protein</fullName>
    </submittedName>
</protein>
<feature type="compositionally biased region" description="Basic and acidic residues" evidence="1">
    <location>
        <begin position="77"/>
        <end position="91"/>
    </location>
</feature>
<feature type="region of interest" description="Disordered" evidence="1">
    <location>
        <begin position="75"/>
        <end position="105"/>
    </location>
</feature>
<name>A0ABQ5FMS9_9ASTR</name>
<sequence>MRNPSFQEKGWEQNFRAIIAFPSLSILCWENNCNRRNNGSIDRLSLRDSEKEESLRTTDNHPTLDLYKMSQTANDEFSQHLSDEESNHEDASDTGAAPKQQQQVIPQTTLSSNIKLPILKKEEKVIQNGNSKKRISTGKDGIVREYFTPVTRRDSSRLKRKDLGSPIKKLEGLEKGYDKISTVTVLKWKLMVLNTKEQKDCTPSTSSTNVHEKEVNATGFADEQKGTHDWKEEERTLCINIKKLGSERESNQMGLLTMDDGM</sequence>
<evidence type="ECO:0000313" key="3">
    <source>
        <dbReference type="Proteomes" id="UP001151760"/>
    </source>
</evidence>
<evidence type="ECO:0000313" key="2">
    <source>
        <dbReference type="EMBL" id="GJT64279.1"/>
    </source>
</evidence>
<gene>
    <name evidence="2" type="ORF">Tco_1015759</name>
</gene>